<evidence type="ECO:0000256" key="5">
    <source>
        <dbReference type="ARBA" id="ARBA00022794"/>
    </source>
</evidence>
<keyword evidence="11" id="KW-1185">Reference proteome</keyword>
<keyword evidence="5" id="KW-0970">Cilium biogenesis/degradation</keyword>
<keyword evidence="4" id="KW-0963">Cytoplasm</keyword>
<sequence>MNQLISYWKTKARHTYSKAISHNASKTKEYIILGQNQERNTLDRTREKHGQEMDDIVFTEDDIQQQLILLGYDNIPRHRLHEFKKDLEQLIRHERSKSQNSSERDFPQSYSSDGRNTPAYGSQSEATYTHKPFATSREMFPQPERKVPLSTYGTEHPSTSARFQQYDSCIMHSLIFPRPTSAPCRLDAENSKESIKGTLEFDSSSSSPNRQQGFYGKPAIKRKVLRKQNGQVNVCDESVHSEAESDAASKLEDRLVRLQKCSEVSDFDLETEIGSLSERSSSDERRPRSAFQLCARDVLRSAETERDSRSSSRPKSFIRPQLDHPHTRNLKKTDPVSKYFQYKQDWEAFKPPGEKERKVLRWGIREQMLYKNQLPPKPQRIYVPNTYEVPTQKKRLALRWEVRHDLANGSMPQKIFYPF</sequence>
<keyword evidence="6" id="KW-0206">Cytoskeleton</keyword>
<feature type="region of interest" description="Disordered" evidence="8">
    <location>
        <begin position="302"/>
        <end position="334"/>
    </location>
</feature>
<evidence type="ECO:0000256" key="7">
    <source>
        <dbReference type="ARBA" id="ARBA00023273"/>
    </source>
</evidence>
<dbReference type="Pfam" id="PF15311">
    <property type="entry name" value="HYLS1_C"/>
    <property type="match status" value="1"/>
</dbReference>
<feature type="compositionally biased region" description="Polar residues" evidence="8">
    <location>
        <begin position="201"/>
        <end position="212"/>
    </location>
</feature>
<organism evidence="10 11">
    <name type="scientific">Huso huso</name>
    <name type="common">Beluga</name>
    <name type="synonym">Acipenser huso</name>
    <dbReference type="NCBI Taxonomy" id="61971"/>
    <lineage>
        <taxon>Eukaryota</taxon>
        <taxon>Metazoa</taxon>
        <taxon>Chordata</taxon>
        <taxon>Craniata</taxon>
        <taxon>Vertebrata</taxon>
        <taxon>Euteleostomi</taxon>
        <taxon>Actinopterygii</taxon>
        <taxon>Chondrostei</taxon>
        <taxon>Acipenseriformes</taxon>
        <taxon>Acipenseridae</taxon>
        <taxon>Huso</taxon>
    </lineage>
</organism>
<proteinExistence type="inferred from homology"/>
<keyword evidence="7" id="KW-0966">Cell projection</keyword>
<dbReference type="PANTHER" id="PTHR34174">
    <property type="entry name" value="HYDROLETHALUS SYNDROME PROTEIN 1"/>
    <property type="match status" value="1"/>
</dbReference>
<feature type="region of interest" description="Disordered" evidence="8">
    <location>
        <begin position="199"/>
        <end position="218"/>
    </location>
</feature>
<accession>A0ABR0ZYQ0</accession>
<evidence type="ECO:0000259" key="9">
    <source>
        <dbReference type="Pfam" id="PF15311"/>
    </source>
</evidence>
<dbReference type="InterPro" id="IPR052319">
    <property type="entry name" value="Centriolar_ciliogenesis_assoc"/>
</dbReference>
<evidence type="ECO:0000256" key="8">
    <source>
        <dbReference type="SAM" id="MobiDB-lite"/>
    </source>
</evidence>
<evidence type="ECO:0000313" key="10">
    <source>
        <dbReference type="EMBL" id="KAK6489937.1"/>
    </source>
</evidence>
<dbReference type="PANTHER" id="PTHR34174:SF1">
    <property type="entry name" value="CENTRIOLAR AND CILIOGENESIS-ASSOCIATED PROTEIN HYLS1"/>
    <property type="match status" value="1"/>
</dbReference>
<comment type="subcellular location">
    <subcellularLocation>
        <location evidence="2">Cell projection</location>
        <location evidence="2">Cilium</location>
    </subcellularLocation>
    <subcellularLocation>
        <location evidence="1">Cytoplasm</location>
        <location evidence="1">Cytoskeleton</location>
        <location evidence="1">Microtubule organizing center</location>
        <location evidence="1">Centrosome</location>
        <location evidence="1">Centriole</location>
    </subcellularLocation>
</comment>
<dbReference type="EMBL" id="JAHFZB010000005">
    <property type="protein sequence ID" value="KAK6489937.1"/>
    <property type="molecule type" value="Genomic_DNA"/>
</dbReference>
<protein>
    <submittedName>
        <fullName evidence="10">Hydrolethalus syndrome protein 1-like protein</fullName>
    </submittedName>
</protein>
<feature type="compositionally biased region" description="Polar residues" evidence="8">
    <location>
        <begin position="108"/>
        <end position="127"/>
    </location>
</feature>
<evidence type="ECO:0000256" key="4">
    <source>
        <dbReference type="ARBA" id="ARBA00022490"/>
    </source>
</evidence>
<gene>
    <name evidence="10" type="ORF">HHUSO_G6888</name>
</gene>
<feature type="compositionally biased region" description="Basic and acidic residues" evidence="8">
    <location>
        <begin position="321"/>
        <end position="334"/>
    </location>
</feature>
<evidence type="ECO:0000256" key="2">
    <source>
        <dbReference type="ARBA" id="ARBA00004138"/>
    </source>
</evidence>
<feature type="region of interest" description="Disordered" evidence="8">
    <location>
        <begin position="93"/>
        <end position="156"/>
    </location>
</feature>
<feature type="compositionally biased region" description="Basic and acidic residues" evidence="8">
    <location>
        <begin position="93"/>
        <end position="106"/>
    </location>
</feature>
<reference evidence="10 11" key="1">
    <citation type="submission" date="2021-05" db="EMBL/GenBank/DDBJ databases">
        <authorList>
            <person name="Zahm M."/>
            <person name="Klopp C."/>
            <person name="Cabau C."/>
            <person name="Kuhl H."/>
            <person name="Suciu R."/>
            <person name="Ciorpac M."/>
            <person name="Holostenco D."/>
            <person name="Gessner J."/>
            <person name="Wuertz S."/>
            <person name="Hohne C."/>
            <person name="Stock M."/>
            <person name="Gislard M."/>
            <person name="Lluch J."/>
            <person name="Milhes M."/>
            <person name="Lampietro C."/>
            <person name="Lopez Roques C."/>
            <person name="Donnadieu C."/>
            <person name="Du K."/>
            <person name="Schartl M."/>
            <person name="Guiguen Y."/>
        </authorList>
    </citation>
    <scope>NUCLEOTIDE SEQUENCE [LARGE SCALE GENOMIC DNA]</scope>
    <source>
        <strain evidence="10">Hh-F2</strain>
        <tissue evidence="10">Blood</tissue>
    </source>
</reference>
<comment type="similarity">
    <text evidence="3">Belongs to the HYLS1 family.</text>
</comment>
<dbReference type="Proteomes" id="UP001369086">
    <property type="component" value="Unassembled WGS sequence"/>
</dbReference>
<comment type="caution">
    <text evidence="10">The sequence shown here is derived from an EMBL/GenBank/DDBJ whole genome shotgun (WGS) entry which is preliminary data.</text>
</comment>
<dbReference type="InterPro" id="IPR027918">
    <property type="entry name" value="HYLS1_C_dom"/>
</dbReference>
<evidence type="ECO:0000256" key="3">
    <source>
        <dbReference type="ARBA" id="ARBA00010091"/>
    </source>
</evidence>
<evidence type="ECO:0000256" key="6">
    <source>
        <dbReference type="ARBA" id="ARBA00023212"/>
    </source>
</evidence>
<name>A0ABR0ZYQ0_HUSHU</name>
<evidence type="ECO:0000313" key="11">
    <source>
        <dbReference type="Proteomes" id="UP001369086"/>
    </source>
</evidence>
<feature type="domain" description="Centriolar and ciliogenesis-associated protein HYLS1 C-terminal" evidence="9">
    <location>
        <begin position="318"/>
        <end position="407"/>
    </location>
</feature>
<evidence type="ECO:0000256" key="1">
    <source>
        <dbReference type="ARBA" id="ARBA00004114"/>
    </source>
</evidence>